<name>A0AAV1ZZP0_9ARAC</name>
<feature type="compositionally biased region" description="Basic and acidic residues" evidence="1">
    <location>
        <begin position="54"/>
        <end position="72"/>
    </location>
</feature>
<dbReference type="AlphaFoldDB" id="A0AAV1ZZP0"/>
<feature type="compositionally biased region" description="Polar residues" evidence="1">
    <location>
        <begin position="437"/>
        <end position="465"/>
    </location>
</feature>
<proteinExistence type="predicted"/>
<evidence type="ECO:0000313" key="2">
    <source>
        <dbReference type="EMBL" id="CAL1277255.1"/>
    </source>
</evidence>
<evidence type="ECO:0000313" key="3">
    <source>
        <dbReference type="Proteomes" id="UP001497382"/>
    </source>
</evidence>
<feature type="compositionally biased region" description="Polar residues" evidence="1">
    <location>
        <begin position="289"/>
        <end position="298"/>
    </location>
</feature>
<keyword evidence="3" id="KW-1185">Reference proteome</keyword>
<organism evidence="2 3">
    <name type="scientific">Larinioides sclopetarius</name>
    <dbReference type="NCBI Taxonomy" id="280406"/>
    <lineage>
        <taxon>Eukaryota</taxon>
        <taxon>Metazoa</taxon>
        <taxon>Ecdysozoa</taxon>
        <taxon>Arthropoda</taxon>
        <taxon>Chelicerata</taxon>
        <taxon>Arachnida</taxon>
        <taxon>Araneae</taxon>
        <taxon>Araneomorphae</taxon>
        <taxon>Entelegynae</taxon>
        <taxon>Araneoidea</taxon>
        <taxon>Araneidae</taxon>
        <taxon>Larinioides</taxon>
    </lineage>
</organism>
<feature type="region of interest" description="Disordered" evidence="1">
    <location>
        <begin position="870"/>
        <end position="1041"/>
    </location>
</feature>
<reference evidence="2 3" key="1">
    <citation type="submission" date="2024-04" db="EMBL/GenBank/DDBJ databases">
        <authorList>
            <person name="Rising A."/>
            <person name="Reimegard J."/>
            <person name="Sonavane S."/>
            <person name="Akerstrom W."/>
            <person name="Nylinder S."/>
            <person name="Hedman E."/>
            <person name="Kallberg Y."/>
        </authorList>
    </citation>
    <scope>NUCLEOTIDE SEQUENCE [LARGE SCALE GENOMIC DNA]</scope>
</reference>
<feature type="compositionally biased region" description="Basic residues" evidence="1">
    <location>
        <begin position="267"/>
        <end position="278"/>
    </location>
</feature>
<feature type="compositionally biased region" description="Polar residues" evidence="1">
    <location>
        <begin position="1009"/>
        <end position="1041"/>
    </location>
</feature>
<accession>A0AAV1ZZP0</accession>
<dbReference type="Proteomes" id="UP001497382">
    <property type="component" value="Unassembled WGS sequence"/>
</dbReference>
<feature type="region of interest" description="Disordered" evidence="1">
    <location>
        <begin position="383"/>
        <end position="413"/>
    </location>
</feature>
<dbReference type="PROSITE" id="PS50330">
    <property type="entry name" value="UIM"/>
    <property type="match status" value="1"/>
</dbReference>
<protein>
    <submittedName>
        <fullName evidence="2">Uncharacterized protein</fullName>
    </submittedName>
</protein>
<feature type="region of interest" description="Disordered" evidence="1">
    <location>
        <begin position="430"/>
        <end position="479"/>
    </location>
</feature>
<evidence type="ECO:0000256" key="1">
    <source>
        <dbReference type="SAM" id="MobiDB-lite"/>
    </source>
</evidence>
<feature type="compositionally biased region" description="Polar residues" evidence="1">
    <location>
        <begin position="17"/>
        <end position="35"/>
    </location>
</feature>
<feature type="region of interest" description="Disordered" evidence="1">
    <location>
        <begin position="220"/>
        <end position="306"/>
    </location>
</feature>
<feature type="compositionally biased region" description="Polar residues" evidence="1">
    <location>
        <begin position="956"/>
        <end position="969"/>
    </location>
</feature>
<dbReference type="EMBL" id="CAXIEN010000100">
    <property type="protein sequence ID" value="CAL1277255.1"/>
    <property type="molecule type" value="Genomic_DNA"/>
</dbReference>
<feature type="compositionally biased region" description="Basic and acidic residues" evidence="1">
    <location>
        <begin position="930"/>
        <end position="941"/>
    </location>
</feature>
<feature type="compositionally biased region" description="Polar residues" evidence="1">
    <location>
        <begin position="900"/>
        <end position="913"/>
    </location>
</feature>
<feature type="region of interest" description="Disordered" evidence="1">
    <location>
        <begin position="1"/>
        <end position="131"/>
    </location>
</feature>
<feature type="compositionally biased region" description="Polar residues" evidence="1">
    <location>
        <begin position="388"/>
        <end position="398"/>
    </location>
</feature>
<gene>
    <name evidence="2" type="ORF">LARSCL_LOCUS9123</name>
</gene>
<feature type="compositionally biased region" description="Polar residues" evidence="1">
    <location>
        <begin position="870"/>
        <end position="891"/>
    </location>
</feature>
<dbReference type="InterPro" id="IPR003903">
    <property type="entry name" value="UIM_dom"/>
</dbReference>
<sequence>MSNYNGARRKTAAGNRNAYSQPSETGAKSKNYFTKNSGNGDGWGNSGRRPSRSTSRDGWGDGDRRKYSKDDDGWGEINRRPSNYTSEDLWAPLPSEPGVPENAWEIRGSKKNQKSHTNQGKKSVPLVGPNFSWDEEEYPALESRPPPVENVWEKRKEKLEGRQAMEPTNQTEEELMIQRAIELSKREALEEDERRRQIEEEFALQNVILASNPEMFSEFLTPDELAEASKSSEPEVAGYDDFPDANVETESIWDNPVPVETQQPQKQNKKSSRRKKNRSQSSTHMVDEISTQNAWSDIQKTDGNKQNESILPEQTVYQENQDNWSQNSDSKYCDIEENESQIMNEGFVYPSTELKPTASLDADNESKMHKNSKPKISKVIDMFGGWGSKNTQNSSVKTSPKEERFESYDDFSTANSVSNNKEIFQDDWENSKEMSESGENLQYTNNSTKHNKVESYSVNEKYQSSRNEDSWDSKSSSNDQQYNNSLYSHVENNIAASDSSSFCYAATNSSDTGASKKSLSKDDDMMNSIVQDYASLAVNCTDSSPNENVPAQRKSKDIFSSVATLLNEENLKPDLQHSSIGESQNVSLPVVSQTSEREIMYSLNNSTPAEFPNNAPNENIAESWNDSKIGFPTNPESNEMNDSLFLPHNTESVQDILNNHEVNSVNQSIPAPVQNEIHFPCQPNPVMPNLINPNLMMDMNSVMMQQVMMTNPFFLQQLLQMQMYYRNMSMPFNMPLMPPLAMPTFNPMMNHNPMSNFPNGESNIGMNPVPESVGNNQSITPPCHNFEDENQRSMPIKSDAPKASSVPNVKFENSWLSDLLSEGAAHMDSYIPPPTVPVTNPPENTHPAPNVENKVDMNIAGNSLQNAHRNETISQNSNRNTKNLKQESSTLNHDRARGVNDSTRNVNSNNTPAPSVPDTFEASGWGEIDDIPKKGDTKSLKPESSTLNHYRGRGVNDSTRSVSSNNTPAPSVPDTVEASGWGEIDDIPKKSYASFNDDVDGWSDEKATTSKSMINSSRYASSKQATTRQPIRQPRKNSQWR</sequence>
<comment type="caution">
    <text evidence="2">The sequence shown here is derived from an EMBL/GenBank/DDBJ whole genome shotgun (WGS) entry which is preliminary data.</text>
</comment>